<evidence type="ECO:0000313" key="1">
    <source>
        <dbReference type="EMBL" id="CAG7833144.1"/>
    </source>
</evidence>
<evidence type="ECO:0000313" key="2">
    <source>
        <dbReference type="Proteomes" id="UP000708208"/>
    </source>
</evidence>
<comment type="caution">
    <text evidence="1">The sequence shown here is derived from an EMBL/GenBank/DDBJ whole genome shotgun (WGS) entry which is preliminary data.</text>
</comment>
<keyword evidence="2" id="KW-1185">Reference proteome</keyword>
<dbReference type="AlphaFoldDB" id="A0A8J2PUA8"/>
<proteinExistence type="predicted"/>
<organism evidence="1 2">
    <name type="scientific">Allacma fusca</name>
    <dbReference type="NCBI Taxonomy" id="39272"/>
    <lineage>
        <taxon>Eukaryota</taxon>
        <taxon>Metazoa</taxon>
        <taxon>Ecdysozoa</taxon>
        <taxon>Arthropoda</taxon>
        <taxon>Hexapoda</taxon>
        <taxon>Collembola</taxon>
        <taxon>Symphypleona</taxon>
        <taxon>Sminthuridae</taxon>
        <taxon>Allacma</taxon>
    </lineage>
</organism>
<gene>
    <name evidence="1" type="ORF">AFUS01_LOCUS42788</name>
</gene>
<accession>A0A8J2PUA8</accession>
<feature type="non-terminal residue" evidence="1">
    <location>
        <position position="1"/>
    </location>
</feature>
<name>A0A8J2PUA8_9HEXA</name>
<dbReference type="Proteomes" id="UP000708208">
    <property type="component" value="Unassembled WGS sequence"/>
</dbReference>
<protein>
    <submittedName>
        <fullName evidence="1">Uncharacterized protein</fullName>
    </submittedName>
</protein>
<dbReference type="EMBL" id="CAJVCH010568753">
    <property type="protein sequence ID" value="CAG7833144.1"/>
    <property type="molecule type" value="Genomic_DNA"/>
</dbReference>
<reference evidence="1" key="1">
    <citation type="submission" date="2021-06" db="EMBL/GenBank/DDBJ databases">
        <authorList>
            <person name="Hodson N. C."/>
            <person name="Mongue J. A."/>
            <person name="Jaron S. K."/>
        </authorList>
    </citation>
    <scope>NUCLEOTIDE SEQUENCE</scope>
</reference>
<sequence>SGDVHDSAWDSQFSRRINVLDLMSASNCSAPTSWHTRIIHPSIIWHSVPSGLG</sequence>